<evidence type="ECO:0000313" key="1">
    <source>
        <dbReference type="EMBL" id="KAF9759965.1"/>
    </source>
</evidence>
<evidence type="ECO:0000313" key="2">
    <source>
        <dbReference type="Proteomes" id="UP000616885"/>
    </source>
</evidence>
<reference evidence="1" key="1">
    <citation type="submission" date="2020-10" db="EMBL/GenBank/DDBJ databases">
        <title>High-Quality Genome Resource of Clonostachys rosea strain S41 by Oxford Nanopore Long-Read Sequencing.</title>
        <authorList>
            <person name="Wang H."/>
        </authorList>
    </citation>
    <scope>NUCLEOTIDE SEQUENCE</scope>
    <source>
        <strain evidence="1">S41</strain>
    </source>
</reference>
<dbReference type="EMBL" id="JADCTT010000001">
    <property type="protein sequence ID" value="KAF9759965.1"/>
    <property type="molecule type" value="Genomic_DNA"/>
</dbReference>
<organism evidence="1 2">
    <name type="scientific">Bionectria ochroleuca</name>
    <name type="common">Gliocladium roseum</name>
    <dbReference type="NCBI Taxonomy" id="29856"/>
    <lineage>
        <taxon>Eukaryota</taxon>
        <taxon>Fungi</taxon>
        <taxon>Dikarya</taxon>
        <taxon>Ascomycota</taxon>
        <taxon>Pezizomycotina</taxon>
        <taxon>Sordariomycetes</taxon>
        <taxon>Hypocreomycetidae</taxon>
        <taxon>Hypocreales</taxon>
        <taxon>Bionectriaceae</taxon>
        <taxon>Clonostachys</taxon>
    </lineage>
</organism>
<protein>
    <submittedName>
        <fullName evidence="1">Uncharacterized protein</fullName>
    </submittedName>
</protein>
<gene>
    <name evidence="1" type="ORF">IM811_001659</name>
</gene>
<sequence length="126" mass="14605">MALIPPENPDAREILRLGKVSNKVCFITLQSTMRDRRSQRYGRRVLEFDVSVFRLAIARSDFYPEKLREAQDIAQQAREACFTMAEGRATRLNIPSHYPSRTEFSSHIKLANRWLWAPAILEARAI</sequence>
<proteinExistence type="predicted"/>
<name>A0A8H7TUK3_BIOOC</name>
<accession>A0A8H7TUK3</accession>
<dbReference type="Proteomes" id="UP000616885">
    <property type="component" value="Unassembled WGS sequence"/>
</dbReference>
<comment type="caution">
    <text evidence="1">The sequence shown here is derived from an EMBL/GenBank/DDBJ whole genome shotgun (WGS) entry which is preliminary data.</text>
</comment>
<dbReference type="AlphaFoldDB" id="A0A8H7TUK3"/>